<proteinExistence type="predicted"/>
<dbReference type="Proteomes" id="UP001597112">
    <property type="component" value="Unassembled WGS sequence"/>
</dbReference>
<evidence type="ECO:0000313" key="1">
    <source>
        <dbReference type="EMBL" id="MFD0998541.1"/>
    </source>
</evidence>
<accession>A0ABW3JYB1</accession>
<protein>
    <submittedName>
        <fullName evidence="1">Uncharacterized protein</fullName>
    </submittedName>
</protein>
<dbReference type="EMBL" id="JBHTKA010000001">
    <property type="protein sequence ID" value="MFD0998541.1"/>
    <property type="molecule type" value="Genomic_DNA"/>
</dbReference>
<organism evidence="1 2">
    <name type="scientific">Ohtaekwangia kribbensis</name>
    <dbReference type="NCBI Taxonomy" id="688913"/>
    <lineage>
        <taxon>Bacteria</taxon>
        <taxon>Pseudomonadati</taxon>
        <taxon>Bacteroidota</taxon>
        <taxon>Cytophagia</taxon>
        <taxon>Cytophagales</taxon>
        <taxon>Fulvivirgaceae</taxon>
        <taxon>Ohtaekwangia</taxon>
    </lineage>
</organism>
<gene>
    <name evidence="1" type="ORF">ACFQ21_04455</name>
</gene>
<evidence type="ECO:0000313" key="2">
    <source>
        <dbReference type="Proteomes" id="UP001597112"/>
    </source>
</evidence>
<comment type="caution">
    <text evidence="1">The sequence shown here is derived from an EMBL/GenBank/DDBJ whole genome shotgun (WGS) entry which is preliminary data.</text>
</comment>
<name>A0ABW3JYB1_9BACT</name>
<reference evidence="2" key="1">
    <citation type="journal article" date="2019" name="Int. J. Syst. Evol. Microbiol.">
        <title>The Global Catalogue of Microorganisms (GCM) 10K type strain sequencing project: providing services to taxonomists for standard genome sequencing and annotation.</title>
        <authorList>
            <consortium name="The Broad Institute Genomics Platform"/>
            <consortium name="The Broad Institute Genome Sequencing Center for Infectious Disease"/>
            <person name="Wu L."/>
            <person name="Ma J."/>
        </authorList>
    </citation>
    <scope>NUCLEOTIDE SEQUENCE [LARGE SCALE GENOMIC DNA]</scope>
    <source>
        <strain evidence="2">CCUG 58938</strain>
    </source>
</reference>
<dbReference type="RefSeq" id="WP_377575403.1">
    <property type="nucleotide sequence ID" value="NZ_JBHTKA010000001.1"/>
</dbReference>
<sequence>MQKCLSILLRFLKPYGIPVLMVASLVSTHHVYAQQVTGFYFTVECSKYTGKPKPVTLGLTKIQVCTTPQPVVSIDGFEAISELFEIPEQNFAFFDVTLSEKAHLALKKVGATFTFNDLAFVMDDEVVFLFAVETNNPTRIFRITDSSHSRDLKRIHAKLKSLSVKE</sequence>
<keyword evidence="2" id="KW-1185">Reference proteome</keyword>